<evidence type="ECO:0000256" key="3">
    <source>
        <dbReference type="ARBA" id="ARBA00023163"/>
    </source>
</evidence>
<dbReference type="SUPFAM" id="SSF48498">
    <property type="entry name" value="Tetracyclin repressor-like, C-terminal domain"/>
    <property type="match status" value="1"/>
</dbReference>
<keyword evidence="2 4" id="KW-0238">DNA-binding</keyword>
<dbReference type="PANTHER" id="PTHR30055">
    <property type="entry name" value="HTH-TYPE TRANSCRIPTIONAL REGULATOR RUTR"/>
    <property type="match status" value="1"/>
</dbReference>
<evidence type="ECO:0000259" key="5">
    <source>
        <dbReference type="PROSITE" id="PS50977"/>
    </source>
</evidence>
<dbReference type="GO" id="GO:0003700">
    <property type="term" value="F:DNA-binding transcription factor activity"/>
    <property type="evidence" value="ECO:0007669"/>
    <property type="project" value="TreeGrafter"/>
</dbReference>
<dbReference type="RefSeq" id="WP_295576406.1">
    <property type="nucleotide sequence ID" value="NZ_FLQR01000008.1"/>
</dbReference>
<name>A0A1Y5P3I1_9MICO</name>
<dbReference type="EMBL" id="FLQR01000008">
    <property type="protein sequence ID" value="SBS73197.1"/>
    <property type="molecule type" value="Genomic_DNA"/>
</dbReference>
<evidence type="ECO:0000256" key="2">
    <source>
        <dbReference type="ARBA" id="ARBA00023125"/>
    </source>
</evidence>
<dbReference type="Gene3D" id="1.10.357.10">
    <property type="entry name" value="Tetracycline Repressor, domain 2"/>
    <property type="match status" value="1"/>
</dbReference>
<dbReference type="GO" id="GO:0000976">
    <property type="term" value="F:transcription cis-regulatory region binding"/>
    <property type="evidence" value="ECO:0007669"/>
    <property type="project" value="TreeGrafter"/>
</dbReference>
<evidence type="ECO:0000256" key="4">
    <source>
        <dbReference type="PROSITE-ProRule" id="PRU00335"/>
    </source>
</evidence>
<protein>
    <submittedName>
        <fullName evidence="6">Putative TetR-family transcriptional regulator</fullName>
    </submittedName>
</protein>
<feature type="DNA-binding region" description="H-T-H motif" evidence="4">
    <location>
        <begin position="35"/>
        <end position="54"/>
    </location>
</feature>
<dbReference type="PROSITE" id="PS50977">
    <property type="entry name" value="HTH_TETR_2"/>
    <property type="match status" value="1"/>
</dbReference>
<dbReference type="SUPFAM" id="SSF46689">
    <property type="entry name" value="Homeodomain-like"/>
    <property type="match status" value="1"/>
</dbReference>
<dbReference type="PANTHER" id="PTHR30055:SF234">
    <property type="entry name" value="HTH-TYPE TRANSCRIPTIONAL REGULATOR BETI"/>
    <property type="match status" value="1"/>
</dbReference>
<evidence type="ECO:0000313" key="6">
    <source>
        <dbReference type="EMBL" id="SBS73197.1"/>
    </source>
</evidence>
<dbReference type="Pfam" id="PF00440">
    <property type="entry name" value="TetR_N"/>
    <property type="match status" value="1"/>
</dbReference>
<evidence type="ECO:0000256" key="1">
    <source>
        <dbReference type="ARBA" id="ARBA00023015"/>
    </source>
</evidence>
<accession>A0A1Y5P3I1</accession>
<dbReference type="InterPro" id="IPR009057">
    <property type="entry name" value="Homeodomain-like_sf"/>
</dbReference>
<dbReference type="InterPro" id="IPR050109">
    <property type="entry name" value="HTH-type_TetR-like_transc_reg"/>
</dbReference>
<dbReference type="InterPro" id="IPR001647">
    <property type="entry name" value="HTH_TetR"/>
</dbReference>
<sequence length="198" mass="21518">MNSTPGRRPRSDATRNREVILRAALSALHESPRASMEEIAVTSGVSRGTLYSHFPSRYVLVRAALHLVVSEANMTLTGLDDPALSPEDAVAALVATSWRVLSDMAGLWAAAGCELGQWELRRLHQDTTGRIRKLVMRGRRDGTFRTDQNVHWQMECIYAIARAGASLSTPEDPALTDPTDAIVATVRTVLAAEPAASE</sequence>
<dbReference type="AlphaFoldDB" id="A0A1Y5P3I1"/>
<reference evidence="6" key="1">
    <citation type="submission" date="2016-03" db="EMBL/GenBank/DDBJ databases">
        <authorList>
            <person name="Ploux O."/>
        </authorList>
    </citation>
    <scope>NUCLEOTIDE SEQUENCE</scope>
    <source>
        <strain evidence="6">UC1</strain>
    </source>
</reference>
<gene>
    <name evidence="6" type="ORF">MIPYR_40035</name>
</gene>
<proteinExistence type="predicted"/>
<dbReference type="InterPro" id="IPR036271">
    <property type="entry name" value="Tet_transcr_reg_TetR-rel_C_sf"/>
</dbReference>
<organism evidence="6">
    <name type="scientific">uncultured Microbacterium sp</name>
    <dbReference type="NCBI Taxonomy" id="191216"/>
    <lineage>
        <taxon>Bacteria</taxon>
        <taxon>Bacillati</taxon>
        <taxon>Actinomycetota</taxon>
        <taxon>Actinomycetes</taxon>
        <taxon>Micrococcales</taxon>
        <taxon>Microbacteriaceae</taxon>
        <taxon>Microbacterium</taxon>
        <taxon>environmental samples</taxon>
    </lineage>
</organism>
<keyword evidence="1" id="KW-0805">Transcription regulation</keyword>
<feature type="domain" description="HTH tetR-type" evidence="5">
    <location>
        <begin position="14"/>
        <end position="72"/>
    </location>
</feature>
<keyword evidence="3" id="KW-0804">Transcription</keyword>